<sequence>MLGQSTIGGTTGIQRFLLVVPSLLRWKRPPVLIISTSSPSCTRTGIDSEVRSGARNCRYSTCYSKLRRSRQPRLAVSPLPRLFTASTRRHGISTGRSQRMMMMIVTAISINHHPHCDQLCLRSCLAG</sequence>
<name>X0BAT8_FUSOX</name>
<evidence type="ECO:0000313" key="2">
    <source>
        <dbReference type="Proteomes" id="UP000030663"/>
    </source>
</evidence>
<gene>
    <name evidence="1" type="ORF">FOQG_19619</name>
</gene>
<dbReference type="EMBL" id="KI980015">
    <property type="protein sequence ID" value="EXK75614.1"/>
    <property type="molecule type" value="Genomic_DNA"/>
</dbReference>
<accession>X0BAT8</accession>
<dbReference type="Proteomes" id="UP000030663">
    <property type="component" value="Unassembled WGS sequence"/>
</dbReference>
<evidence type="ECO:0000313" key="1">
    <source>
        <dbReference type="EMBL" id="EXK75614.1"/>
    </source>
</evidence>
<reference evidence="1 2" key="1">
    <citation type="submission" date="2011-11" db="EMBL/GenBank/DDBJ databases">
        <title>The Genome Sequence of Fusarium oxysporum PHW815.</title>
        <authorList>
            <consortium name="The Broad Institute Genome Sequencing Platform"/>
            <person name="Ma L.-J."/>
            <person name="Gale L.R."/>
            <person name="Schwartz D.C."/>
            <person name="Zhou S."/>
            <person name="Corby-Kistler H."/>
            <person name="Young S.K."/>
            <person name="Zeng Q."/>
            <person name="Gargeya S."/>
            <person name="Fitzgerald M."/>
            <person name="Haas B."/>
            <person name="Abouelleil A."/>
            <person name="Alvarado L."/>
            <person name="Arachchi H.M."/>
            <person name="Berlin A."/>
            <person name="Brown A."/>
            <person name="Chapman S.B."/>
            <person name="Chen Z."/>
            <person name="Dunbar C."/>
            <person name="Freedman E."/>
            <person name="Gearin G."/>
            <person name="Goldberg J."/>
            <person name="Griggs A."/>
            <person name="Gujja S."/>
            <person name="Heiman D."/>
            <person name="Howarth C."/>
            <person name="Larson L."/>
            <person name="Lui A."/>
            <person name="MacDonald P.J.P."/>
            <person name="Montmayeur A."/>
            <person name="Murphy C."/>
            <person name="Neiman D."/>
            <person name="Pearson M."/>
            <person name="Priest M."/>
            <person name="Roberts A."/>
            <person name="Saif S."/>
            <person name="Shea T."/>
            <person name="Shenoy N."/>
            <person name="Sisk P."/>
            <person name="Stolte C."/>
            <person name="Sykes S."/>
            <person name="Wortman J."/>
            <person name="Nusbaum C."/>
            <person name="Birren B."/>
        </authorList>
    </citation>
    <scope>NUCLEOTIDE SEQUENCE [LARGE SCALE GENOMIC DNA]</scope>
    <source>
        <strain evidence="1 2">54005</strain>
    </source>
</reference>
<organism evidence="1 2">
    <name type="scientific">Fusarium oxysporum f. sp. raphani 54005</name>
    <dbReference type="NCBI Taxonomy" id="1089458"/>
    <lineage>
        <taxon>Eukaryota</taxon>
        <taxon>Fungi</taxon>
        <taxon>Dikarya</taxon>
        <taxon>Ascomycota</taxon>
        <taxon>Pezizomycotina</taxon>
        <taxon>Sordariomycetes</taxon>
        <taxon>Hypocreomycetidae</taxon>
        <taxon>Hypocreales</taxon>
        <taxon>Nectriaceae</taxon>
        <taxon>Fusarium</taxon>
        <taxon>Fusarium oxysporum species complex</taxon>
    </lineage>
</organism>
<keyword evidence="2" id="KW-1185">Reference proteome</keyword>
<proteinExistence type="predicted"/>
<dbReference type="AlphaFoldDB" id="X0BAT8"/>
<protein>
    <submittedName>
        <fullName evidence="1">Uncharacterized protein</fullName>
    </submittedName>
</protein>
<dbReference type="HOGENOM" id="CLU_1970687_0_0_1"/>